<evidence type="ECO:0000313" key="1">
    <source>
        <dbReference type="EMBL" id="MBA2173780.1"/>
    </source>
</evidence>
<gene>
    <name evidence="1" type="ORF">H0266_02600</name>
</gene>
<evidence type="ECO:0000313" key="2">
    <source>
        <dbReference type="Proteomes" id="UP000571017"/>
    </source>
</evidence>
<dbReference type="AlphaFoldDB" id="A0A838CP54"/>
<organism evidence="1 2">
    <name type="scientific">Halobacillus locisalis</name>
    <dbReference type="NCBI Taxonomy" id="220753"/>
    <lineage>
        <taxon>Bacteria</taxon>
        <taxon>Bacillati</taxon>
        <taxon>Bacillota</taxon>
        <taxon>Bacilli</taxon>
        <taxon>Bacillales</taxon>
        <taxon>Bacillaceae</taxon>
        <taxon>Halobacillus</taxon>
    </lineage>
</organism>
<accession>A0A838CP54</accession>
<dbReference type="Proteomes" id="UP000571017">
    <property type="component" value="Unassembled WGS sequence"/>
</dbReference>
<protein>
    <submittedName>
        <fullName evidence="1">Uncharacterized protein</fullName>
    </submittedName>
</protein>
<dbReference type="EMBL" id="JACEFG010000001">
    <property type="protein sequence ID" value="MBA2173780.1"/>
    <property type="molecule type" value="Genomic_DNA"/>
</dbReference>
<sequence>MIHKPFRNLFGNKSWELVFSTHDLIHYYKRVGALKNEGIEIKTKTLSCVGGKEGATGLACIYQVYVRRPVIHQAYETLEL</sequence>
<reference evidence="1 2" key="1">
    <citation type="journal article" date="2004" name="Extremophiles">
        <title>Halobacillus locisalis sp. nov., a halophilic bacterium isolated from a marine solar saltern of the Yellow Sea in Korea.</title>
        <authorList>
            <person name="Yoon J.H."/>
            <person name="Kang K.H."/>
            <person name="Oh T.K."/>
            <person name="Park Y.H."/>
        </authorList>
    </citation>
    <scope>NUCLEOTIDE SEQUENCE [LARGE SCALE GENOMIC DNA]</scope>
    <source>
        <strain evidence="1 2">KCTC 3788</strain>
    </source>
</reference>
<name>A0A838CP54_9BACI</name>
<comment type="caution">
    <text evidence="1">The sequence shown here is derived from an EMBL/GenBank/DDBJ whole genome shotgun (WGS) entry which is preliminary data.</text>
</comment>
<dbReference type="RefSeq" id="WP_181470816.1">
    <property type="nucleotide sequence ID" value="NZ_JACEFG010000001.1"/>
</dbReference>
<proteinExistence type="predicted"/>
<keyword evidence="2" id="KW-1185">Reference proteome</keyword>